<dbReference type="SMART" id="SM00895">
    <property type="entry name" value="FCD"/>
    <property type="match status" value="1"/>
</dbReference>
<evidence type="ECO:0000256" key="3">
    <source>
        <dbReference type="ARBA" id="ARBA00023163"/>
    </source>
</evidence>
<dbReference type="SUPFAM" id="SSF46785">
    <property type="entry name" value="Winged helix' DNA-binding domain"/>
    <property type="match status" value="1"/>
</dbReference>
<keyword evidence="1" id="KW-0805">Transcription regulation</keyword>
<keyword evidence="6" id="KW-1185">Reference proteome</keyword>
<evidence type="ECO:0000259" key="4">
    <source>
        <dbReference type="PROSITE" id="PS50949"/>
    </source>
</evidence>
<dbReference type="PANTHER" id="PTHR43537">
    <property type="entry name" value="TRANSCRIPTIONAL REGULATOR, GNTR FAMILY"/>
    <property type="match status" value="1"/>
</dbReference>
<dbReference type="RefSeq" id="WP_081414445.1">
    <property type="nucleotide sequence ID" value="NZ_JAUESS010000009.1"/>
</dbReference>
<dbReference type="Pfam" id="PF07729">
    <property type="entry name" value="FCD"/>
    <property type="match status" value="1"/>
</dbReference>
<dbReference type="Gene3D" id="1.10.10.10">
    <property type="entry name" value="Winged helix-like DNA-binding domain superfamily/Winged helix DNA-binding domain"/>
    <property type="match status" value="1"/>
</dbReference>
<name>A0ABV5ZAP9_9GAMM</name>
<dbReference type="CDD" id="cd07377">
    <property type="entry name" value="WHTH_GntR"/>
    <property type="match status" value="1"/>
</dbReference>
<dbReference type="PROSITE" id="PS50949">
    <property type="entry name" value="HTH_GNTR"/>
    <property type="match status" value="1"/>
</dbReference>
<dbReference type="Pfam" id="PF00392">
    <property type="entry name" value="GntR"/>
    <property type="match status" value="1"/>
</dbReference>
<dbReference type="SMART" id="SM00345">
    <property type="entry name" value="HTH_GNTR"/>
    <property type="match status" value="1"/>
</dbReference>
<keyword evidence="2" id="KW-0238">DNA-binding</keyword>
<protein>
    <submittedName>
        <fullName evidence="5">GntR family transcriptional regulator</fullName>
    </submittedName>
</protein>
<dbReference type="Proteomes" id="UP001589628">
    <property type="component" value="Unassembled WGS sequence"/>
</dbReference>
<dbReference type="InterPro" id="IPR036390">
    <property type="entry name" value="WH_DNA-bd_sf"/>
</dbReference>
<evidence type="ECO:0000313" key="6">
    <source>
        <dbReference type="Proteomes" id="UP001589628"/>
    </source>
</evidence>
<dbReference type="InterPro" id="IPR000524">
    <property type="entry name" value="Tscrpt_reg_HTH_GntR"/>
</dbReference>
<comment type="caution">
    <text evidence="5">The sequence shown here is derived from an EMBL/GenBank/DDBJ whole genome shotgun (WGS) entry which is preliminary data.</text>
</comment>
<sequence length="222" mass="25627">MESRTLADRVSEQIATAIVKGEIPPGYKISEPELARTYGISRGPLREAIRRLEGLRLVVRIPHVGARVVSLSTKELLEIYYIREAMEGMAARLAAENMSDEEVEGLRQLVDQHEQSKDLLENRSYFQKEGDLDFHYRIVQGSKNSKLMELLGGELYHLVRMYRYQFSMSSNRPKQALQEHRLIAEAIAQRDGELAEILMRRHVSNSRKNIERKLQEMTQTES</sequence>
<keyword evidence="3" id="KW-0804">Transcription</keyword>
<dbReference type="PANTHER" id="PTHR43537:SF49">
    <property type="entry name" value="TRANSCRIPTIONAL REGULATORY PROTEIN"/>
    <property type="match status" value="1"/>
</dbReference>
<feature type="domain" description="HTH gntR-type" evidence="4">
    <location>
        <begin position="4"/>
        <end position="71"/>
    </location>
</feature>
<accession>A0ABV5ZAP9</accession>
<proteinExistence type="predicted"/>
<dbReference type="EMBL" id="JBHLZN010000001">
    <property type="protein sequence ID" value="MFB9885209.1"/>
    <property type="molecule type" value="Genomic_DNA"/>
</dbReference>
<dbReference type="SUPFAM" id="SSF48008">
    <property type="entry name" value="GntR ligand-binding domain-like"/>
    <property type="match status" value="1"/>
</dbReference>
<dbReference type="InterPro" id="IPR008920">
    <property type="entry name" value="TF_FadR/GntR_C"/>
</dbReference>
<evidence type="ECO:0000313" key="5">
    <source>
        <dbReference type="EMBL" id="MFB9885209.1"/>
    </source>
</evidence>
<dbReference type="InterPro" id="IPR036388">
    <property type="entry name" value="WH-like_DNA-bd_sf"/>
</dbReference>
<evidence type="ECO:0000256" key="2">
    <source>
        <dbReference type="ARBA" id="ARBA00023125"/>
    </source>
</evidence>
<reference evidence="5 6" key="1">
    <citation type="submission" date="2024-09" db="EMBL/GenBank/DDBJ databases">
        <authorList>
            <person name="Sun Q."/>
            <person name="Mori K."/>
        </authorList>
    </citation>
    <scope>NUCLEOTIDE SEQUENCE [LARGE SCALE GENOMIC DNA]</scope>
    <source>
        <strain evidence="5 6">ATCC 51285</strain>
    </source>
</reference>
<dbReference type="InterPro" id="IPR011711">
    <property type="entry name" value="GntR_C"/>
</dbReference>
<dbReference type="Gene3D" id="1.20.120.530">
    <property type="entry name" value="GntR ligand-binding domain-like"/>
    <property type="match status" value="1"/>
</dbReference>
<gene>
    <name evidence="5" type="ORF">ACFFLH_02120</name>
</gene>
<organism evidence="5 6">
    <name type="scientific">Balneatrix alpica</name>
    <dbReference type="NCBI Taxonomy" id="75684"/>
    <lineage>
        <taxon>Bacteria</taxon>
        <taxon>Pseudomonadati</taxon>
        <taxon>Pseudomonadota</taxon>
        <taxon>Gammaproteobacteria</taxon>
        <taxon>Oceanospirillales</taxon>
        <taxon>Balneatrichaceae</taxon>
        <taxon>Balneatrix</taxon>
    </lineage>
</organism>
<evidence type="ECO:0000256" key="1">
    <source>
        <dbReference type="ARBA" id="ARBA00023015"/>
    </source>
</evidence>